<dbReference type="Proteomes" id="UP001595872">
    <property type="component" value="Unassembled WGS sequence"/>
</dbReference>
<evidence type="ECO:0000313" key="7">
    <source>
        <dbReference type="EMBL" id="MFC4908308.1"/>
    </source>
</evidence>
<gene>
    <name evidence="7" type="ORF">ACFPCY_13310</name>
</gene>
<dbReference type="PANTHER" id="PTHR32303:SF10">
    <property type="entry name" value="OUTER MEMBRANE PROTEIN ASSEMBLY FACTOR BAMB"/>
    <property type="match status" value="1"/>
</dbReference>
<keyword evidence="3" id="KW-0560">Oxidoreductase</keyword>
<feature type="domain" description="Pyrrolo-quinoline quinone repeat" evidence="5">
    <location>
        <begin position="42"/>
        <end position="365"/>
    </location>
</feature>
<dbReference type="SMART" id="SM00564">
    <property type="entry name" value="PQQ"/>
    <property type="match status" value="5"/>
</dbReference>
<dbReference type="PANTHER" id="PTHR32303">
    <property type="entry name" value="QUINOPROTEIN ALCOHOL DEHYDROGENASE (CYTOCHROME C)"/>
    <property type="match status" value="1"/>
</dbReference>
<proteinExistence type="inferred from homology"/>
<evidence type="ECO:0000256" key="2">
    <source>
        <dbReference type="ARBA" id="ARBA00008156"/>
    </source>
</evidence>
<dbReference type="Pfam" id="PF13360">
    <property type="entry name" value="PQQ_2"/>
    <property type="match status" value="1"/>
</dbReference>
<reference evidence="8" key="1">
    <citation type="journal article" date="2019" name="Int. J. Syst. Evol. Microbiol.">
        <title>The Global Catalogue of Microorganisms (GCM) 10K type strain sequencing project: providing services to taxonomists for standard genome sequencing and annotation.</title>
        <authorList>
            <consortium name="The Broad Institute Genomics Platform"/>
            <consortium name="The Broad Institute Genome Sequencing Center for Infectious Disease"/>
            <person name="Wu L."/>
            <person name="Ma J."/>
        </authorList>
    </citation>
    <scope>NUCLEOTIDE SEQUENCE [LARGE SCALE GENOMIC DNA]</scope>
    <source>
        <strain evidence="8">KLKA75</strain>
    </source>
</reference>
<feature type="domain" description="Pyrrolo-quinoline quinone repeat" evidence="6">
    <location>
        <begin position="417"/>
        <end position="493"/>
    </location>
</feature>
<dbReference type="Pfam" id="PF01011">
    <property type="entry name" value="PQQ"/>
    <property type="match status" value="1"/>
</dbReference>
<evidence type="ECO:0000256" key="1">
    <source>
        <dbReference type="ARBA" id="ARBA00001931"/>
    </source>
</evidence>
<dbReference type="InterPro" id="IPR018391">
    <property type="entry name" value="PQQ_b-propeller_rpt"/>
</dbReference>
<evidence type="ECO:0000256" key="3">
    <source>
        <dbReference type="ARBA" id="ARBA00023002"/>
    </source>
</evidence>
<feature type="signal peptide" evidence="4">
    <location>
        <begin position="1"/>
        <end position="31"/>
    </location>
</feature>
<comment type="cofactor">
    <cofactor evidence="1">
        <name>pyrroloquinoline quinone</name>
        <dbReference type="ChEBI" id="CHEBI:58442"/>
    </cofactor>
</comment>
<evidence type="ECO:0000256" key="4">
    <source>
        <dbReference type="SAM" id="SignalP"/>
    </source>
</evidence>
<evidence type="ECO:0000259" key="5">
    <source>
        <dbReference type="Pfam" id="PF01011"/>
    </source>
</evidence>
<feature type="chain" id="PRO_5046360024" evidence="4">
    <location>
        <begin position="32"/>
        <end position="522"/>
    </location>
</feature>
<dbReference type="Gene3D" id="2.140.10.10">
    <property type="entry name" value="Quinoprotein alcohol dehydrogenase-like superfamily"/>
    <property type="match status" value="1"/>
</dbReference>
<comment type="caution">
    <text evidence="7">The sequence shown here is derived from an EMBL/GenBank/DDBJ whole genome shotgun (WGS) entry which is preliminary data.</text>
</comment>
<organism evidence="7 8">
    <name type="scientific">Actinomadura gamaensis</name>
    <dbReference type="NCBI Taxonomy" id="1763541"/>
    <lineage>
        <taxon>Bacteria</taxon>
        <taxon>Bacillati</taxon>
        <taxon>Actinomycetota</taxon>
        <taxon>Actinomycetes</taxon>
        <taxon>Streptosporangiales</taxon>
        <taxon>Thermomonosporaceae</taxon>
        <taxon>Actinomadura</taxon>
    </lineage>
</organism>
<dbReference type="SUPFAM" id="SSF50998">
    <property type="entry name" value="Quinoprotein alcohol dehydrogenase-like"/>
    <property type="match status" value="1"/>
</dbReference>
<dbReference type="RefSeq" id="WP_378254797.1">
    <property type="nucleotide sequence ID" value="NZ_JBHSIT010000003.1"/>
</dbReference>
<keyword evidence="4" id="KW-0732">Signal</keyword>
<evidence type="ECO:0000313" key="8">
    <source>
        <dbReference type="Proteomes" id="UP001595872"/>
    </source>
</evidence>
<dbReference type="InterPro" id="IPR002372">
    <property type="entry name" value="PQQ_rpt_dom"/>
</dbReference>
<dbReference type="PROSITE" id="PS51257">
    <property type="entry name" value="PROKAR_LIPOPROTEIN"/>
    <property type="match status" value="1"/>
</dbReference>
<dbReference type="EMBL" id="JBHSIT010000003">
    <property type="protein sequence ID" value="MFC4908308.1"/>
    <property type="molecule type" value="Genomic_DNA"/>
</dbReference>
<protein>
    <submittedName>
        <fullName evidence="7">PQQ-binding-like beta-propeller repeat protein</fullName>
    </submittedName>
</protein>
<sequence>MGILRRIRAWGSLTAVGACVLALAQAPSGLAASSGVPYVPDWTAAGQNIGNTRYAAAEALISPANAGRLRPRWTATLGGNVVSTPTVSLGTVFVPDYGGNLTALDALTGAVRWQRPVSYYSGVAGDVSRTSPAATPTSVIFGDGVSSVPGTGGARVMAADRFTGVRRWSTIIDADPAAIVTTSPVVDGNTVYVGTASRLEFGDPSPVRFRGAVVALNATTGAVLWRRYTAPTGYTGNSVWGSSFAVDHLNGSLYVATGNNYTVPDGVCTRPGQDGCTPAAADDYTDSVLSLDLGTGAVKWAFRTLDADVGTEDCDECGPDFDFAQAPSLFDVTVNGTVRHVVGVGQKSGLYWALDPATGHQYWHTQVGPGSDLGGMEWGSATDGTRIYVGIGNAEHEPYQITGADGTTTTVTGGSWAALDPATGAKLWQVADPYGTLDIGFVSAANGVVYTGGIAGAADTMFALNARDGSILWRFHSGGAVVGGAAIVNGTVYWGSGYWFGACSDGGYGCAQNNKLYAFSPG</sequence>
<dbReference type="InterPro" id="IPR011047">
    <property type="entry name" value="Quinoprotein_ADH-like_sf"/>
</dbReference>
<comment type="similarity">
    <text evidence="2">Belongs to the bacterial PQQ dehydrogenase family.</text>
</comment>
<name>A0ABV9TXV3_9ACTN</name>
<evidence type="ECO:0000259" key="6">
    <source>
        <dbReference type="Pfam" id="PF13360"/>
    </source>
</evidence>
<keyword evidence="8" id="KW-1185">Reference proteome</keyword>
<accession>A0ABV9TXV3</accession>